<protein>
    <submittedName>
        <fullName evidence="1">Uncharacterized protein</fullName>
    </submittedName>
</protein>
<dbReference type="Proteomes" id="UP000310158">
    <property type="component" value="Unassembled WGS sequence"/>
</dbReference>
<gene>
    <name evidence="1" type="ORF">EW146_g2296</name>
</gene>
<comment type="caution">
    <text evidence="1">The sequence shown here is derived from an EMBL/GenBank/DDBJ whole genome shotgun (WGS) entry which is preliminary data.</text>
</comment>
<keyword evidence="2" id="KW-1185">Reference proteome</keyword>
<organism evidence="1 2">
    <name type="scientific">Bondarzewia mesenterica</name>
    <dbReference type="NCBI Taxonomy" id="1095465"/>
    <lineage>
        <taxon>Eukaryota</taxon>
        <taxon>Fungi</taxon>
        <taxon>Dikarya</taxon>
        <taxon>Basidiomycota</taxon>
        <taxon>Agaricomycotina</taxon>
        <taxon>Agaricomycetes</taxon>
        <taxon>Russulales</taxon>
        <taxon>Bondarzewiaceae</taxon>
        <taxon>Bondarzewia</taxon>
    </lineage>
</organism>
<evidence type="ECO:0000313" key="2">
    <source>
        <dbReference type="Proteomes" id="UP000310158"/>
    </source>
</evidence>
<sequence length="174" mass="18871">MSGRGGVRVTGLCPKEPTNQCRSPLLTSLLSSNGRHLYLKSILISLHSPFHIPQLLQEPSIQETAGRALATLLKASLHPIPRLATGYATTTVGDLGMAASNAPAPYRYKTLLSQLASLPLTITQVMEDVGLSESESRCNLQTRRWNRCDDEPNAQNVSGAIRGERVMPGRIARV</sequence>
<dbReference type="EMBL" id="SGPL01000065">
    <property type="protein sequence ID" value="THH18757.1"/>
    <property type="molecule type" value="Genomic_DNA"/>
</dbReference>
<proteinExistence type="predicted"/>
<name>A0A4S4M2K5_9AGAM</name>
<evidence type="ECO:0000313" key="1">
    <source>
        <dbReference type="EMBL" id="THH18757.1"/>
    </source>
</evidence>
<accession>A0A4S4M2K5</accession>
<reference evidence="1 2" key="1">
    <citation type="submission" date="2019-02" db="EMBL/GenBank/DDBJ databases">
        <title>Genome sequencing of the rare red list fungi Bondarzewia mesenterica.</title>
        <authorList>
            <person name="Buettner E."/>
            <person name="Kellner H."/>
        </authorList>
    </citation>
    <scope>NUCLEOTIDE SEQUENCE [LARGE SCALE GENOMIC DNA]</scope>
    <source>
        <strain evidence="1 2">DSM 108281</strain>
    </source>
</reference>
<dbReference type="AlphaFoldDB" id="A0A4S4M2K5"/>